<feature type="compositionally biased region" description="Pro residues" evidence="1">
    <location>
        <begin position="128"/>
        <end position="137"/>
    </location>
</feature>
<keyword evidence="4" id="KW-1185">Reference proteome</keyword>
<accession>A0A3M2KZA5</accession>
<keyword evidence="2" id="KW-1133">Transmembrane helix</keyword>
<keyword evidence="2" id="KW-0472">Membrane</keyword>
<comment type="caution">
    <text evidence="3">The sequence shown here is derived from an EMBL/GenBank/DDBJ whole genome shotgun (WGS) entry which is preliminary data.</text>
</comment>
<evidence type="ECO:0000256" key="1">
    <source>
        <dbReference type="SAM" id="MobiDB-lite"/>
    </source>
</evidence>
<name>A0A3M2KZA5_9ACTN</name>
<feature type="non-terminal residue" evidence="3">
    <location>
        <position position="205"/>
    </location>
</feature>
<sequence>MSQRERFTTLTGLSHLTRLNRLSGLVPARGSTAARTPFVLLVVVLLGAGMVALLILNASLNQGSFELSELRRQTQELTDEQQRLQAEVDGYSAPGALAERAEELGLVPAGPPAFLGSDGELLGDTSPTPAPEPPPPADTEDAQDAEGENGDGGDGAAEPQELPTEVVPQGGTTDPRGGTTDPAPSPSPTPTAVPTPVDPTPAAEP</sequence>
<protein>
    <recommendedName>
        <fullName evidence="5">Septum formation initiator family protein</fullName>
    </recommendedName>
</protein>
<evidence type="ECO:0000256" key="2">
    <source>
        <dbReference type="SAM" id="Phobius"/>
    </source>
</evidence>
<proteinExistence type="predicted"/>
<feature type="compositionally biased region" description="Low complexity" evidence="1">
    <location>
        <begin position="168"/>
        <end position="182"/>
    </location>
</feature>
<keyword evidence="2" id="KW-0812">Transmembrane</keyword>
<feature type="region of interest" description="Disordered" evidence="1">
    <location>
        <begin position="108"/>
        <end position="205"/>
    </location>
</feature>
<reference evidence="3 4" key="1">
    <citation type="submission" date="2018-10" db="EMBL/GenBank/DDBJ databases">
        <title>Isolation, diversity and antifungal activity of actinobacteria from wheat.</title>
        <authorList>
            <person name="Han C."/>
        </authorList>
    </citation>
    <scope>NUCLEOTIDE SEQUENCE [LARGE SCALE GENOMIC DNA]</scope>
    <source>
        <strain evidence="3 4">NEAU-YY642</strain>
    </source>
</reference>
<organism evidence="3 4">
    <name type="scientific">Streptomyces triticirhizae</name>
    <dbReference type="NCBI Taxonomy" id="2483353"/>
    <lineage>
        <taxon>Bacteria</taxon>
        <taxon>Bacillati</taxon>
        <taxon>Actinomycetota</taxon>
        <taxon>Actinomycetes</taxon>
        <taxon>Kitasatosporales</taxon>
        <taxon>Streptomycetaceae</taxon>
        <taxon>Streptomyces</taxon>
    </lineage>
</organism>
<evidence type="ECO:0000313" key="3">
    <source>
        <dbReference type="EMBL" id="RMI29770.1"/>
    </source>
</evidence>
<dbReference type="Proteomes" id="UP000278673">
    <property type="component" value="Unassembled WGS sequence"/>
</dbReference>
<feature type="compositionally biased region" description="Acidic residues" evidence="1">
    <location>
        <begin position="138"/>
        <end position="151"/>
    </location>
</feature>
<dbReference type="RefSeq" id="WP_122399699.1">
    <property type="nucleotide sequence ID" value="NZ_RFFJ01000254.1"/>
</dbReference>
<gene>
    <name evidence="3" type="ORF">EBN88_27205</name>
</gene>
<feature type="compositionally biased region" description="Pro residues" evidence="1">
    <location>
        <begin position="183"/>
        <end position="205"/>
    </location>
</feature>
<evidence type="ECO:0008006" key="5">
    <source>
        <dbReference type="Google" id="ProtNLM"/>
    </source>
</evidence>
<feature type="transmembrane region" description="Helical" evidence="2">
    <location>
        <begin position="38"/>
        <end position="60"/>
    </location>
</feature>
<dbReference type="EMBL" id="RFFJ01000254">
    <property type="protein sequence ID" value="RMI29770.1"/>
    <property type="molecule type" value="Genomic_DNA"/>
</dbReference>
<evidence type="ECO:0000313" key="4">
    <source>
        <dbReference type="Proteomes" id="UP000278673"/>
    </source>
</evidence>
<dbReference type="AlphaFoldDB" id="A0A3M2KZA5"/>